<evidence type="ECO:0000313" key="3">
    <source>
        <dbReference type="Proteomes" id="UP000178538"/>
    </source>
</evidence>
<evidence type="ECO:0000313" key="2">
    <source>
        <dbReference type="EMBL" id="OHA91451.1"/>
    </source>
</evidence>
<dbReference type="InterPro" id="IPR029787">
    <property type="entry name" value="Nucleotide_cyclase"/>
</dbReference>
<dbReference type="InterPro" id="IPR043128">
    <property type="entry name" value="Rev_trsase/Diguanyl_cyclase"/>
</dbReference>
<dbReference type="InterPro" id="IPR000160">
    <property type="entry name" value="GGDEF_dom"/>
</dbReference>
<feature type="domain" description="GGDEF" evidence="1">
    <location>
        <begin position="62"/>
        <end position="193"/>
    </location>
</feature>
<dbReference type="EMBL" id="MHVG01000004">
    <property type="protein sequence ID" value="OHA91451.1"/>
    <property type="molecule type" value="Genomic_DNA"/>
</dbReference>
<dbReference type="AlphaFoldDB" id="A0A1G2T4C6"/>
<dbReference type="PANTHER" id="PTHR45138:SF9">
    <property type="entry name" value="DIGUANYLATE CYCLASE DGCM-RELATED"/>
    <property type="match status" value="1"/>
</dbReference>
<dbReference type="GO" id="GO:0052621">
    <property type="term" value="F:diguanylate cyclase activity"/>
    <property type="evidence" value="ECO:0007669"/>
    <property type="project" value="TreeGrafter"/>
</dbReference>
<dbReference type="GO" id="GO:1902201">
    <property type="term" value="P:negative regulation of bacterial-type flagellum-dependent cell motility"/>
    <property type="evidence" value="ECO:0007669"/>
    <property type="project" value="TreeGrafter"/>
</dbReference>
<dbReference type="InterPro" id="IPR050469">
    <property type="entry name" value="Diguanylate_Cyclase"/>
</dbReference>
<proteinExistence type="predicted"/>
<evidence type="ECO:0000259" key="1">
    <source>
        <dbReference type="PROSITE" id="PS50887"/>
    </source>
</evidence>
<comment type="caution">
    <text evidence="2">The sequence shown here is derived from an EMBL/GenBank/DDBJ whole genome shotgun (WGS) entry which is preliminary data.</text>
</comment>
<dbReference type="SMART" id="SM00267">
    <property type="entry name" value="GGDEF"/>
    <property type="match status" value="1"/>
</dbReference>
<dbReference type="Proteomes" id="UP000178538">
    <property type="component" value="Unassembled WGS sequence"/>
</dbReference>
<dbReference type="Pfam" id="PF00990">
    <property type="entry name" value="GGDEF"/>
    <property type="match status" value="1"/>
</dbReference>
<dbReference type="NCBIfam" id="TIGR00254">
    <property type="entry name" value="GGDEF"/>
    <property type="match status" value="1"/>
</dbReference>
<dbReference type="GO" id="GO:0005886">
    <property type="term" value="C:plasma membrane"/>
    <property type="evidence" value="ECO:0007669"/>
    <property type="project" value="TreeGrafter"/>
</dbReference>
<dbReference type="Gene3D" id="3.30.70.270">
    <property type="match status" value="1"/>
</dbReference>
<protein>
    <recommendedName>
        <fullName evidence="1">GGDEF domain-containing protein</fullName>
    </recommendedName>
</protein>
<dbReference type="SUPFAM" id="SSF55073">
    <property type="entry name" value="Nucleotide cyclase"/>
    <property type="match status" value="1"/>
</dbReference>
<gene>
    <name evidence="2" type="ORF">A2832_00305</name>
</gene>
<dbReference type="GO" id="GO:0043709">
    <property type="term" value="P:cell adhesion involved in single-species biofilm formation"/>
    <property type="evidence" value="ECO:0007669"/>
    <property type="project" value="TreeGrafter"/>
</dbReference>
<dbReference type="PROSITE" id="PS50887">
    <property type="entry name" value="GGDEF"/>
    <property type="match status" value="1"/>
</dbReference>
<dbReference type="CDD" id="cd01949">
    <property type="entry name" value="GGDEF"/>
    <property type="match status" value="1"/>
</dbReference>
<dbReference type="FunFam" id="3.30.70.270:FF:000001">
    <property type="entry name" value="Diguanylate cyclase domain protein"/>
    <property type="match status" value="1"/>
</dbReference>
<dbReference type="PANTHER" id="PTHR45138">
    <property type="entry name" value="REGULATORY COMPONENTS OF SENSORY TRANSDUCTION SYSTEM"/>
    <property type="match status" value="1"/>
</dbReference>
<sequence length="195" mass="21913">MEELENKIAELEQTIRVLKYDLIHDSLTSLKTRKFLEQEGKIYFDATVNRQDGRRLEWFGFKNLSFVMFDIDHFKSINDTYGHAIGDAVLKVVAKNIEEGVRKGDIASRWGGEEFAVVLLGASEIRAATKANNIRKDIERLGFNNIPGMHVTISAGVAAATPDITFEEMAKRADKALYVAKESGRNQVVTYGDIE</sequence>
<reference evidence="2 3" key="1">
    <citation type="journal article" date="2016" name="Nat. Commun.">
        <title>Thousands of microbial genomes shed light on interconnected biogeochemical processes in an aquifer system.</title>
        <authorList>
            <person name="Anantharaman K."/>
            <person name="Brown C.T."/>
            <person name="Hug L.A."/>
            <person name="Sharon I."/>
            <person name="Castelle C.J."/>
            <person name="Probst A.J."/>
            <person name="Thomas B.C."/>
            <person name="Singh A."/>
            <person name="Wilkins M.J."/>
            <person name="Karaoz U."/>
            <person name="Brodie E.L."/>
            <person name="Williams K.H."/>
            <person name="Hubbard S.S."/>
            <person name="Banfield J.F."/>
        </authorList>
    </citation>
    <scope>NUCLEOTIDE SEQUENCE [LARGE SCALE GENOMIC DNA]</scope>
</reference>
<dbReference type="STRING" id="1802737.A2832_00305"/>
<organism evidence="2 3">
    <name type="scientific">Candidatus Zambryskibacteria bacterium RIFCSPHIGHO2_01_FULL_44_22b</name>
    <dbReference type="NCBI Taxonomy" id="1802737"/>
    <lineage>
        <taxon>Bacteria</taxon>
        <taxon>Candidatus Zambryskiibacteriota</taxon>
    </lineage>
</organism>
<accession>A0A1G2T4C6</accession>
<name>A0A1G2T4C6_9BACT</name>